<dbReference type="Proteomes" id="UP001501303">
    <property type="component" value="Unassembled WGS sequence"/>
</dbReference>
<gene>
    <name evidence="1" type="ORF">GCM10009716_32180</name>
</gene>
<accession>A0ABN2PGF1</accession>
<reference evidence="1 2" key="1">
    <citation type="journal article" date="2019" name="Int. J. Syst. Evol. Microbiol.">
        <title>The Global Catalogue of Microorganisms (GCM) 10K type strain sequencing project: providing services to taxonomists for standard genome sequencing and annotation.</title>
        <authorList>
            <consortium name="The Broad Institute Genomics Platform"/>
            <consortium name="The Broad Institute Genome Sequencing Center for Infectious Disease"/>
            <person name="Wu L."/>
            <person name="Ma J."/>
        </authorList>
    </citation>
    <scope>NUCLEOTIDE SEQUENCE [LARGE SCALE GENOMIC DNA]</scope>
    <source>
        <strain evidence="1 2">JCM 13581</strain>
    </source>
</reference>
<comment type="caution">
    <text evidence="1">The sequence shown here is derived from an EMBL/GenBank/DDBJ whole genome shotgun (WGS) entry which is preliminary data.</text>
</comment>
<evidence type="ECO:0000313" key="1">
    <source>
        <dbReference type="EMBL" id="GAA1921149.1"/>
    </source>
</evidence>
<name>A0ABN2PGF1_9ACTN</name>
<evidence type="ECO:0008006" key="3">
    <source>
        <dbReference type="Google" id="ProtNLM"/>
    </source>
</evidence>
<keyword evidence="2" id="KW-1185">Reference proteome</keyword>
<dbReference type="RefSeq" id="WP_344262916.1">
    <property type="nucleotide sequence ID" value="NZ_BAAAMJ010000032.1"/>
</dbReference>
<sequence>MARIRVGFTSTTRHMLGVLPTPKFTDMEKTQLATDRETGEPLYTVTVFVMEDGAAEAIKVTIPKSGLPNGLNVGAFVRPLDLFATPWARVFNGQLQDGIAYRASGLEVLAMPAPQVADEPTEIAA</sequence>
<organism evidence="1 2">
    <name type="scientific">Streptomyces sodiiphilus</name>
    <dbReference type="NCBI Taxonomy" id="226217"/>
    <lineage>
        <taxon>Bacteria</taxon>
        <taxon>Bacillati</taxon>
        <taxon>Actinomycetota</taxon>
        <taxon>Actinomycetes</taxon>
        <taxon>Kitasatosporales</taxon>
        <taxon>Streptomycetaceae</taxon>
        <taxon>Streptomyces</taxon>
    </lineage>
</organism>
<proteinExistence type="predicted"/>
<protein>
    <recommendedName>
        <fullName evidence="3">Replication activator protein Pra</fullName>
    </recommendedName>
</protein>
<evidence type="ECO:0000313" key="2">
    <source>
        <dbReference type="Proteomes" id="UP001501303"/>
    </source>
</evidence>
<dbReference type="EMBL" id="BAAAMJ010000032">
    <property type="protein sequence ID" value="GAA1921149.1"/>
    <property type="molecule type" value="Genomic_DNA"/>
</dbReference>